<organism evidence="2 3">
    <name type="scientific">Liparis tanakae</name>
    <name type="common">Tanaka's snailfish</name>
    <dbReference type="NCBI Taxonomy" id="230148"/>
    <lineage>
        <taxon>Eukaryota</taxon>
        <taxon>Metazoa</taxon>
        <taxon>Chordata</taxon>
        <taxon>Craniata</taxon>
        <taxon>Vertebrata</taxon>
        <taxon>Euteleostomi</taxon>
        <taxon>Actinopterygii</taxon>
        <taxon>Neopterygii</taxon>
        <taxon>Teleostei</taxon>
        <taxon>Neoteleostei</taxon>
        <taxon>Acanthomorphata</taxon>
        <taxon>Eupercaria</taxon>
        <taxon>Perciformes</taxon>
        <taxon>Cottioidei</taxon>
        <taxon>Cottales</taxon>
        <taxon>Liparidae</taxon>
        <taxon>Liparis</taxon>
    </lineage>
</organism>
<evidence type="ECO:0000313" key="3">
    <source>
        <dbReference type="Proteomes" id="UP000314294"/>
    </source>
</evidence>
<feature type="region of interest" description="Disordered" evidence="1">
    <location>
        <begin position="49"/>
        <end position="69"/>
    </location>
</feature>
<sequence length="97" mass="10808">MFIQSVALLQGSCKSAHHLGGSGQSAASGHPELMSFKWRVVVLPSRQPERSMSQQCHLRTAPSSRRAGDTLHVGLPHNVWSPFKRFKGRDHILQKHC</sequence>
<reference evidence="2 3" key="1">
    <citation type="submission" date="2019-03" db="EMBL/GenBank/DDBJ databases">
        <title>First draft genome of Liparis tanakae, snailfish: a comprehensive survey of snailfish specific genes.</title>
        <authorList>
            <person name="Kim W."/>
            <person name="Song I."/>
            <person name="Jeong J.-H."/>
            <person name="Kim D."/>
            <person name="Kim S."/>
            <person name="Ryu S."/>
            <person name="Song J.Y."/>
            <person name="Lee S.K."/>
        </authorList>
    </citation>
    <scope>NUCLEOTIDE SEQUENCE [LARGE SCALE GENOMIC DNA]</scope>
    <source>
        <tissue evidence="2">Muscle</tissue>
    </source>
</reference>
<keyword evidence="3" id="KW-1185">Reference proteome</keyword>
<name>A0A4Z2FUV4_9TELE</name>
<comment type="caution">
    <text evidence="2">The sequence shown here is derived from an EMBL/GenBank/DDBJ whole genome shotgun (WGS) entry which is preliminary data.</text>
</comment>
<accession>A0A4Z2FUV4</accession>
<dbReference type="EMBL" id="SRLO01000873">
    <property type="protein sequence ID" value="TNN44986.1"/>
    <property type="molecule type" value="Genomic_DNA"/>
</dbReference>
<gene>
    <name evidence="2" type="ORF">EYF80_044791</name>
</gene>
<evidence type="ECO:0000256" key="1">
    <source>
        <dbReference type="SAM" id="MobiDB-lite"/>
    </source>
</evidence>
<evidence type="ECO:0000313" key="2">
    <source>
        <dbReference type="EMBL" id="TNN44986.1"/>
    </source>
</evidence>
<dbReference type="Proteomes" id="UP000314294">
    <property type="component" value="Unassembled WGS sequence"/>
</dbReference>
<protein>
    <submittedName>
        <fullName evidence="2">Uncharacterized protein</fullName>
    </submittedName>
</protein>
<dbReference type="AlphaFoldDB" id="A0A4Z2FUV4"/>
<proteinExistence type="predicted"/>
<feature type="compositionally biased region" description="Polar residues" evidence="1">
    <location>
        <begin position="50"/>
        <end position="63"/>
    </location>
</feature>